<protein>
    <submittedName>
        <fullName evidence="2">Uncharacterized protein</fullName>
    </submittedName>
</protein>
<accession>A0A518DMV4</accession>
<reference evidence="2 3" key="1">
    <citation type="submission" date="2019-02" db="EMBL/GenBank/DDBJ databases">
        <title>Deep-cultivation of Planctomycetes and their phenomic and genomic characterization uncovers novel biology.</title>
        <authorList>
            <person name="Wiegand S."/>
            <person name="Jogler M."/>
            <person name="Boedeker C."/>
            <person name="Pinto D."/>
            <person name="Vollmers J."/>
            <person name="Rivas-Marin E."/>
            <person name="Kohn T."/>
            <person name="Peeters S.H."/>
            <person name="Heuer A."/>
            <person name="Rast P."/>
            <person name="Oberbeckmann S."/>
            <person name="Bunk B."/>
            <person name="Jeske O."/>
            <person name="Meyerdierks A."/>
            <person name="Storesund J.E."/>
            <person name="Kallscheuer N."/>
            <person name="Luecker S."/>
            <person name="Lage O.M."/>
            <person name="Pohl T."/>
            <person name="Merkel B.J."/>
            <person name="Hornburger P."/>
            <person name="Mueller R.-W."/>
            <person name="Bruemmer F."/>
            <person name="Labrenz M."/>
            <person name="Spormann A.M."/>
            <person name="Op den Camp H."/>
            <person name="Overmann J."/>
            <person name="Amann R."/>
            <person name="Jetten M.S.M."/>
            <person name="Mascher T."/>
            <person name="Medema M.H."/>
            <person name="Devos D.P."/>
            <person name="Kaster A.-K."/>
            <person name="Ovreas L."/>
            <person name="Rohde M."/>
            <person name="Galperin M.Y."/>
            <person name="Jogler C."/>
        </authorList>
    </citation>
    <scope>NUCLEOTIDE SEQUENCE [LARGE SCALE GENOMIC DNA]</scope>
    <source>
        <strain evidence="2 3">Pla85_3_4</strain>
    </source>
</reference>
<feature type="region of interest" description="Disordered" evidence="1">
    <location>
        <begin position="1"/>
        <end position="38"/>
    </location>
</feature>
<organism evidence="2 3">
    <name type="scientific">Lignipirellula cremea</name>
    <dbReference type="NCBI Taxonomy" id="2528010"/>
    <lineage>
        <taxon>Bacteria</taxon>
        <taxon>Pseudomonadati</taxon>
        <taxon>Planctomycetota</taxon>
        <taxon>Planctomycetia</taxon>
        <taxon>Pirellulales</taxon>
        <taxon>Pirellulaceae</taxon>
        <taxon>Lignipirellula</taxon>
    </lineage>
</organism>
<dbReference type="EMBL" id="CP036433">
    <property type="protein sequence ID" value="QDU93168.1"/>
    <property type="molecule type" value="Genomic_DNA"/>
</dbReference>
<evidence type="ECO:0000313" key="3">
    <source>
        <dbReference type="Proteomes" id="UP000317648"/>
    </source>
</evidence>
<dbReference type="KEGG" id="lcre:Pla8534_09470"/>
<gene>
    <name evidence="2" type="ORF">Pla8534_09470</name>
</gene>
<evidence type="ECO:0000256" key="1">
    <source>
        <dbReference type="SAM" id="MobiDB-lite"/>
    </source>
</evidence>
<dbReference type="AlphaFoldDB" id="A0A518DMV4"/>
<keyword evidence="3" id="KW-1185">Reference proteome</keyword>
<dbReference type="Proteomes" id="UP000317648">
    <property type="component" value="Chromosome"/>
</dbReference>
<name>A0A518DMV4_9BACT</name>
<evidence type="ECO:0000313" key="2">
    <source>
        <dbReference type="EMBL" id="QDU93168.1"/>
    </source>
</evidence>
<sequence>MANPGDRCRQRSRRLRPGEGTPAKNTVRAGGMLDPEPPAQRDLVVLSNASWPPPEETRRHCRKFGESRGDTTVLTITRIVHLAQSRYLPRAPHLPCKTLVICVAAPLHDRDRSHKIRSPCRPKILPPPQPAWLRPLIFSLLVRQYEPRLIGRWRLRPHTAPMFPPGWVPPSGTVFWPRASD</sequence>
<proteinExistence type="predicted"/>